<sequence length="131" mass="15071">MPYARISLLRGKSREYLRALSDNLHRALVEAYEVPPDDRFQVIHQHEPEELIFDRHYLGGPRSDDYVLIAITAGRPRSTETKKAFYRRLVELLEESPGISRRDVMVVITTSQADEWSFSDGLASMVEPRPA</sequence>
<dbReference type="PANTHER" id="PTHR38460:SF1">
    <property type="entry name" value="TAUTOMERASE YOLI-RELATED"/>
    <property type="match status" value="1"/>
</dbReference>
<keyword evidence="2" id="KW-1185">Reference proteome</keyword>
<evidence type="ECO:0000313" key="1">
    <source>
        <dbReference type="EMBL" id="QSQ22913.1"/>
    </source>
</evidence>
<dbReference type="Gene3D" id="3.30.429.10">
    <property type="entry name" value="Macrophage Migration Inhibitory Factor"/>
    <property type="match status" value="1"/>
</dbReference>
<dbReference type="RefSeq" id="WP_206724489.1">
    <property type="nucleotide sequence ID" value="NZ_CP071090.1"/>
</dbReference>
<dbReference type="InterPro" id="IPR014347">
    <property type="entry name" value="Tautomerase/MIF_sf"/>
</dbReference>
<organism evidence="1 2">
    <name type="scientific">Pyxidicoccus parkwayensis</name>
    <dbReference type="NCBI Taxonomy" id="2813578"/>
    <lineage>
        <taxon>Bacteria</taxon>
        <taxon>Pseudomonadati</taxon>
        <taxon>Myxococcota</taxon>
        <taxon>Myxococcia</taxon>
        <taxon>Myxococcales</taxon>
        <taxon>Cystobacterineae</taxon>
        <taxon>Myxococcaceae</taxon>
        <taxon>Pyxidicoccus</taxon>
    </lineage>
</organism>
<gene>
    <name evidence="1" type="ORF">JY651_48795</name>
</gene>
<dbReference type="Pfam" id="PF14552">
    <property type="entry name" value="Tautomerase_2"/>
    <property type="match status" value="1"/>
</dbReference>
<accession>A0ABX7P209</accession>
<dbReference type="SUPFAM" id="SSF55331">
    <property type="entry name" value="Tautomerase/MIF"/>
    <property type="match status" value="1"/>
</dbReference>
<reference evidence="1 2" key="1">
    <citation type="submission" date="2021-02" db="EMBL/GenBank/DDBJ databases">
        <title>De Novo genome assembly of isolated myxobacteria.</title>
        <authorList>
            <person name="Stevens D.C."/>
        </authorList>
    </citation>
    <scope>NUCLEOTIDE SEQUENCE [LARGE SCALE GENOMIC DNA]</scope>
    <source>
        <strain evidence="2">SCPEA02</strain>
    </source>
</reference>
<name>A0ABX7P209_9BACT</name>
<dbReference type="EMBL" id="CP071090">
    <property type="protein sequence ID" value="QSQ22913.1"/>
    <property type="molecule type" value="Genomic_DNA"/>
</dbReference>
<dbReference type="PANTHER" id="PTHR38460">
    <property type="entry name" value="TAUTOMERASE YOLI-RELATED"/>
    <property type="match status" value="1"/>
</dbReference>
<evidence type="ECO:0000313" key="2">
    <source>
        <dbReference type="Proteomes" id="UP000662747"/>
    </source>
</evidence>
<proteinExistence type="predicted"/>
<dbReference type="InterPro" id="IPR037479">
    <property type="entry name" value="Tauto_MSAD"/>
</dbReference>
<protein>
    <submittedName>
        <fullName evidence="1">Tautomerase family protein</fullName>
    </submittedName>
</protein>
<dbReference type="Proteomes" id="UP000662747">
    <property type="component" value="Chromosome"/>
</dbReference>